<dbReference type="OrthoDB" id="10261408at2759"/>
<dbReference type="InterPro" id="IPR036864">
    <property type="entry name" value="Zn2-C6_fun-type_DNA-bd_sf"/>
</dbReference>
<evidence type="ECO:0000256" key="2">
    <source>
        <dbReference type="SAM" id="MobiDB-lite"/>
    </source>
</evidence>
<dbReference type="InterPro" id="IPR001138">
    <property type="entry name" value="Zn2Cys6_DnaBD"/>
</dbReference>
<gene>
    <name evidence="3" type="ORF">FOXB_00114</name>
</gene>
<evidence type="ECO:0008006" key="4">
    <source>
        <dbReference type="Google" id="ProtNLM"/>
    </source>
</evidence>
<dbReference type="PANTHER" id="PTHR47256:SF1">
    <property type="entry name" value="ZN(II)2CYS6 TRANSCRIPTION FACTOR (EUROFUNG)"/>
    <property type="match status" value="1"/>
</dbReference>
<evidence type="ECO:0000313" key="3">
    <source>
        <dbReference type="EMBL" id="EGU89365.1"/>
    </source>
</evidence>
<dbReference type="GO" id="GO:0000981">
    <property type="term" value="F:DNA-binding transcription factor activity, RNA polymerase II-specific"/>
    <property type="evidence" value="ECO:0007669"/>
    <property type="project" value="InterPro"/>
</dbReference>
<proteinExistence type="predicted"/>
<dbReference type="CDD" id="cd12148">
    <property type="entry name" value="fungal_TF_MHR"/>
    <property type="match status" value="1"/>
</dbReference>
<feature type="region of interest" description="Disordered" evidence="2">
    <location>
        <begin position="143"/>
        <end position="171"/>
    </location>
</feature>
<keyword evidence="1" id="KW-0539">Nucleus</keyword>
<feature type="compositionally biased region" description="Low complexity" evidence="2">
    <location>
        <begin position="155"/>
        <end position="169"/>
    </location>
</feature>
<dbReference type="EMBL" id="AFQF01000062">
    <property type="protein sequence ID" value="EGU89365.1"/>
    <property type="molecule type" value="Genomic_DNA"/>
</dbReference>
<feature type="region of interest" description="Disordered" evidence="2">
    <location>
        <begin position="1"/>
        <end position="24"/>
    </location>
</feature>
<dbReference type="PANTHER" id="PTHR47256">
    <property type="entry name" value="ZN(II)2CYS6 TRANSCRIPTION FACTOR (EUROFUNG)-RELATED"/>
    <property type="match status" value="1"/>
</dbReference>
<comment type="caution">
    <text evidence="3">The sequence shown here is derived from an EMBL/GenBank/DDBJ whole genome shotgun (WGS) entry which is preliminary data.</text>
</comment>
<dbReference type="InterPro" id="IPR053187">
    <property type="entry name" value="Notoamide_regulator"/>
</dbReference>
<dbReference type="Gene3D" id="4.10.240.10">
    <property type="entry name" value="Zn(2)-C6 fungal-type DNA-binding domain"/>
    <property type="match status" value="1"/>
</dbReference>
<dbReference type="AlphaFoldDB" id="F9F140"/>
<feature type="compositionally biased region" description="Polar residues" evidence="2">
    <location>
        <begin position="1"/>
        <end position="12"/>
    </location>
</feature>
<evidence type="ECO:0000256" key="1">
    <source>
        <dbReference type="ARBA" id="ARBA00023242"/>
    </source>
</evidence>
<reference evidence="3" key="1">
    <citation type="journal article" date="2012" name="Mol. Plant Microbe Interact.">
        <title>A highly conserved effector in Fusarium oxysporum is required for full virulence on Arabidopsis.</title>
        <authorList>
            <person name="Thatcher L.F."/>
            <person name="Gardiner D.M."/>
            <person name="Kazan K."/>
            <person name="Manners J."/>
        </authorList>
    </citation>
    <scope>NUCLEOTIDE SEQUENCE [LARGE SCALE GENOMIC DNA]</scope>
    <source>
        <strain evidence="3">Fo5176</strain>
    </source>
</reference>
<dbReference type="CDD" id="cd00067">
    <property type="entry name" value="GAL4"/>
    <property type="match status" value="1"/>
</dbReference>
<protein>
    <recommendedName>
        <fullName evidence="4">Zn(2)-C6 fungal-type domain-containing protein</fullName>
    </recommendedName>
</protein>
<dbReference type="STRING" id="660025.F9F140"/>
<organism evidence="3">
    <name type="scientific">Fusarium oxysporum (strain Fo5176)</name>
    <name type="common">Fusarium vascular wilt</name>
    <dbReference type="NCBI Taxonomy" id="660025"/>
    <lineage>
        <taxon>Eukaryota</taxon>
        <taxon>Fungi</taxon>
        <taxon>Dikarya</taxon>
        <taxon>Ascomycota</taxon>
        <taxon>Pezizomycotina</taxon>
        <taxon>Sordariomycetes</taxon>
        <taxon>Hypocreomycetidae</taxon>
        <taxon>Hypocreales</taxon>
        <taxon>Nectriaceae</taxon>
        <taxon>Fusarium</taxon>
        <taxon>Fusarium oxysporum species complex</taxon>
    </lineage>
</organism>
<accession>F9F140</accession>
<sequence>MASQRPLQSAQPSPIDLSRLHPGPGPRPVRKIGYMLACDVCRKSKKKVGSIILRLVVEGYDTTLYCRNVHRQPCDRSRPACARCTERGLRREYLDGPHSTASTAQLERLAQLSRDPNALSDLLTTLPYFDALELFNMLREMPPRDSSVQASTETPSSSIPSSSFSSSPSSSPPSPLLQYNLVGSLLPPATNSLEQELMVWHPIAYPALIPILASSLPLEKLLNPRRSDVLSAHLLHDAKPPDSVSPDMRIESRDDNKVNPEFYKKLSHLSPVHVSFLNQVDITSWTSLPIPNQIAVQLFLFSTWIYFSGIFLRTNPIFAPVCWFQLFWAGHVNADGRYLSTLCSRHTLACTPRRPPGVRSSSLMLKRNGVDLAATNQSRCPDELALSYIRKGLELGKMMGLIDVASVTGSAAGWLDGYPDWQRAASYTAWGAFNWALSVFSLFALHYHKTEVGIPPAIMMPGDIDLALAAQEGLSIRLPVNVQVFRASCKLWKIFAPVARIYYGQANDIFLDGNPALEYAENIYRELLTWAEELPPNLIRQPGNCHGVLMMHIYYHAVIVDLFRPFLHLTHTSSISLRTFNADHATPRMVYHSSIRQLKRLLLSYRMEFGLEALSVLWQTGVVYVANAAIRDESSSKDEMQFFMHLCLVGLEELSLSFRVFGSITRGVLGMAVRQGAIEQHQVRRARRRLKKIEQHFLLDIGSDEIMARWMVDLDLAVTDPIHAEGGKLAEDFDRMSVHETRDDI</sequence>
<dbReference type="GO" id="GO:0008270">
    <property type="term" value="F:zinc ion binding"/>
    <property type="evidence" value="ECO:0007669"/>
    <property type="project" value="InterPro"/>
</dbReference>
<name>F9F140_FUSOF</name>